<accession>A0A919YNN5</accession>
<gene>
    <name evidence="1" type="ORF">J40TS1_28600</name>
</gene>
<evidence type="ECO:0008006" key="3">
    <source>
        <dbReference type="Google" id="ProtNLM"/>
    </source>
</evidence>
<dbReference type="Proteomes" id="UP000683139">
    <property type="component" value="Unassembled WGS sequence"/>
</dbReference>
<dbReference type="RefSeq" id="WP_213516319.1">
    <property type="nucleotide sequence ID" value="NZ_BOSE01000005.1"/>
</dbReference>
<protein>
    <recommendedName>
        <fullName evidence="3">YugN-like family protein</fullName>
    </recommendedName>
</protein>
<dbReference type="InterPro" id="IPR014967">
    <property type="entry name" value="Uncharacterised_YugN-like"/>
</dbReference>
<reference evidence="1" key="1">
    <citation type="submission" date="2021-03" db="EMBL/GenBank/DDBJ databases">
        <title>Antimicrobial resistance genes in bacteria isolated from Japanese honey, and their potential for conferring macrolide and lincosamide resistance in the American foulbrood pathogen Paenibacillus larvae.</title>
        <authorList>
            <person name="Okamoto M."/>
            <person name="Kumagai M."/>
            <person name="Kanamori H."/>
            <person name="Takamatsu D."/>
        </authorList>
    </citation>
    <scope>NUCLEOTIDE SEQUENCE</scope>
    <source>
        <strain evidence="1">J40TS1</strain>
    </source>
</reference>
<keyword evidence="2" id="KW-1185">Reference proteome</keyword>
<dbReference type="InterPro" id="IPR036491">
    <property type="entry name" value="YugN-like_sf"/>
</dbReference>
<sequence>MLPIPATFIEGKKAYYGEIREDFEKLGFVINGNWEYRKAFFDHILHQHEGETIYLRLPVYALHGKLDRDDAFLEFGEPLLMKHLVHTGVDPEDDNFSILNAIGLAQFQKPLDPDDKIEQEDKWRHIGASAVDSLEPLFR</sequence>
<comment type="caution">
    <text evidence="1">The sequence shown here is derived from an EMBL/GenBank/DDBJ whole genome shotgun (WGS) entry which is preliminary data.</text>
</comment>
<dbReference type="AlphaFoldDB" id="A0A919YNN5"/>
<dbReference type="EMBL" id="BOSE01000005">
    <property type="protein sequence ID" value="GIP17218.1"/>
    <property type="molecule type" value="Genomic_DNA"/>
</dbReference>
<organism evidence="1 2">
    <name type="scientific">Paenibacillus montaniterrae</name>
    <dbReference type="NCBI Taxonomy" id="429341"/>
    <lineage>
        <taxon>Bacteria</taxon>
        <taxon>Bacillati</taxon>
        <taxon>Bacillota</taxon>
        <taxon>Bacilli</taxon>
        <taxon>Bacillales</taxon>
        <taxon>Paenibacillaceae</taxon>
        <taxon>Paenibacillus</taxon>
    </lineage>
</organism>
<dbReference type="Gene3D" id="3.30.310.100">
    <property type="entry name" value="YugN-like"/>
    <property type="match status" value="1"/>
</dbReference>
<evidence type="ECO:0000313" key="2">
    <source>
        <dbReference type="Proteomes" id="UP000683139"/>
    </source>
</evidence>
<dbReference type="SUPFAM" id="SSF160755">
    <property type="entry name" value="YugN-like"/>
    <property type="match status" value="1"/>
</dbReference>
<dbReference type="Pfam" id="PF08868">
    <property type="entry name" value="YugN"/>
    <property type="match status" value="1"/>
</dbReference>
<evidence type="ECO:0000313" key="1">
    <source>
        <dbReference type="EMBL" id="GIP17218.1"/>
    </source>
</evidence>
<proteinExistence type="predicted"/>
<name>A0A919YNN5_9BACL</name>